<dbReference type="OrthoDB" id="215737at2"/>
<feature type="compositionally biased region" description="Acidic residues" evidence="1">
    <location>
        <begin position="156"/>
        <end position="167"/>
    </location>
</feature>
<name>A0A5C6CSN3_9BACT</name>
<accession>A0A5C6CSN3</accession>
<gene>
    <name evidence="2" type="ORF">Pla144_29910</name>
</gene>
<feature type="region of interest" description="Disordered" evidence="1">
    <location>
        <begin position="130"/>
        <end position="286"/>
    </location>
</feature>
<sequence length="286" mass="31815">MFHEPAQYGWKVDRKRSIKAYREWAEEAWLRHSGASSGTQSPCDFEAGFKDGFVDYVNFGGNGEPPPVPPRKYWNLAYRIPAGEPSAADWFAGFRYGARVAREEGYREKGVIDSSLFNLGLQKSDSYDNYYPDQLNDLETSDSQAMELLPPGDYQFEPEDENFESEELPNQGPLITQPALDATPNPQAPIPPVLQAPKSKPPAQQSRDPQPSVPQPVAPQPVAPQPIEESNPQSDPPESLEDLFGNRRKEDSSFVSSKVSERKVAAAPLPARSKVKSGPSKDHFIR</sequence>
<proteinExistence type="predicted"/>
<dbReference type="EMBL" id="SJPS01000004">
    <property type="protein sequence ID" value="TWU25779.1"/>
    <property type="molecule type" value="Genomic_DNA"/>
</dbReference>
<dbReference type="RefSeq" id="WP_146451352.1">
    <property type="nucleotide sequence ID" value="NZ_SJPS01000004.1"/>
</dbReference>
<evidence type="ECO:0000313" key="3">
    <source>
        <dbReference type="Proteomes" id="UP000318437"/>
    </source>
</evidence>
<evidence type="ECO:0000256" key="1">
    <source>
        <dbReference type="SAM" id="MobiDB-lite"/>
    </source>
</evidence>
<reference evidence="2 3" key="1">
    <citation type="submission" date="2019-02" db="EMBL/GenBank/DDBJ databases">
        <title>Deep-cultivation of Planctomycetes and their phenomic and genomic characterization uncovers novel biology.</title>
        <authorList>
            <person name="Wiegand S."/>
            <person name="Jogler M."/>
            <person name="Boedeker C."/>
            <person name="Pinto D."/>
            <person name="Vollmers J."/>
            <person name="Rivas-Marin E."/>
            <person name="Kohn T."/>
            <person name="Peeters S.H."/>
            <person name="Heuer A."/>
            <person name="Rast P."/>
            <person name="Oberbeckmann S."/>
            <person name="Bunk B."/>
            <person name="Jeske O."/>
            <person name="Meyerdierks A."/>
            <person name="Storesund J.E."/>
            <person name="Kallscheuer N."/>
            <person name="Luecker S."/>
            <person name="Lage O.M."/>
            <person name="Pohl T."/>
            <person name="Merkel B.J."/>
            <person name="Hornburger P."/>
            <person name="Mueller R.-W."/>
            <person name="Bruemmer F."/>
            <person name="Labrenz M."/>
            <person name="Spormann A.M."/>
            <person name="Op Den Camp H."/>
            <person name="Overmann J."/>
            <person name="Amann R."/>
            <person name="Jetten M.S.M."/>
            <person name="Mascher T."/>
            <person name="Medema M.H."/>
            <person name="Devos D.P."/>
            <person name="Kaster A.-K."/>
            <person name="Ovreas L."/>
            <person name="Rohde M."/>
            <person name="Galperin M.Y."/>
            <person name="Jogler C."/>
        </authorList>
    </citation>
    <scope>NUCLEOTIDE SEQUENCE [LARGE SCALE GENOMIC DNA]</scope>
    <source>
        <strain evidence="2 3">Pla144</strain>
    </source>
</reference>
<comment type="caution">
    <text evidence="2">The sequence shown here is derived from an EMBL/GenBank/DDBJ whole genome shotgun (WGS) entry which is preliminary data.</text>
</comment>
<organism evidence="2 3">
    <name type="scientific">Bythopirellula polymerisocia</name>
    <dbReference type="NCBI Taxonomy" id="2528003"/>
    <lineage>
        <taxon>Bacteria</taxon>
        <taxon>Pseudomonadati</taxon>
        <taxon>Planctomycetota</taxon>
        <taxon>Planctomycetia</taxon>
        <taxon>Pirellulales</taxon>
        <taxon>Lacipirellulaceae</taxon>
        <taxon>Bythopirellula</taxon>
    </lineage>
</organism>
<feature type="compositionally biased region" description="Pro residues" evidence="1">
    <location>
        <begin position="211"/>
        <end position="224"/>
    </location>
</feature>
<protein>
    <submittedName>
        <fullName evidence="2">Uncharacterized protein</fullName>
    </submittedName>
</protein>
<evidence type="ECO:0000313" key="2">
    <source>
        <dbReference type="EMBL" id="TWU25779.1"/>
    </source>
</evidence>
<dbReference type="AlphaFoldDB" id="A0A5C6CSN3"/>
<dbReference type="Proteomes" id="UP000318437">
    <property type="component" value="Unassembled WGS sequence"/>
</dbReference>
<keyword evidence="3" id="KW-1185">Reference proteome</keyword>